<proteinExistence type="predicted"/>
<evidence type="ECO:0000313" key="2">
    <source>
        <dbReference type="EMBL" id="BAT58999.1"/>
    </source>
</evidence>
<feature type="region of interest" description="Disordered" evidence="1">
    <location>
        <begin position="1"/>
        <end position="53"/>
    </location>
</feature>
<dbReference type="AlphaFoldDB" id="A0A0S3PSQ2"/>
<evidence type="ECO:0000313" key="3">
    <source>
        <dbReference type="Proteomes" id="UP000236884"/>
    </source>
</evidence>
<dbReference type="KEGG" id="vgo:GJW-30_1_01527"/>
<sequence>MAHRIAQSRSVLPLPQGSLREPGEGWGGGIVSAKRPLSVSPPQAGERTLEPRL</sequence>
<protein>
    <submittedName>
        <fullName evidence="2">Uncharacterized protein</fullName>
    </submittedName>
</protein>
<accession>A0A0S3PSQ2</accession>
<organism evidence="2 3">
    <name type="scientific">Variibacter gotjawalensis</name>
    <dbReference type="NCBI Taxonomy" id="1333996"/>
    <lineage>
        <taxon>Bacteria</taxon>
        <taxon>Pseudomonadati</taxon>
        <taxon>Pseudomonadota</taxon>
        <taxon>Alphaproteobacteria</taxon>
        <taxon>Hyphomicrobiales</taxon>
        <taxon>Nitrobacteraceae</taxon>
        <taxon>Variibacter</taxon>
    </lineage>
</organism>
<dbReference type="EMBL" id="AP014946">
    <property type="protein sequence ID" value="BAT58999.1"/>
    <property type="molecule type" value="Genomic_DNA"/>
</dbReference>
<name>A0A0S3PSQ2_9BRAD</name>
<gene>
    <name evidence="2" type="ORF">GJW-30_1_01527</name>
</gene>
<keyword evidence="3" id="KW-1185">Reference proteome</keyword>
<dbReference type="Proteomes" id="UP000236884">
    <property type="component" value="Chromosome"/>
</dbReference>
<evidence type="ECO:0000256" key="1">
    <source>
        <dbReference type="SAM" id="MobiDB-lite"/>
    </source>
</evidence>
<reference evidence="2 3" key="1">
    <citation type="submission" date="2015-08" db="EMBL/GenBank/DDBJ databases">
        <title>Investigation of the bacterial diversity of lava forest soil.</title>
        <authorList>
            <person name="Lee J.S."/>
        </authorList>
    </citation>
    <scope>NUCLEOTIDE SEQUENCE [LARGE SCALE GENOMIC DNA]</scope>
    <source>
        <strain evidence="2 3">GJW-30</strain>
    </source>
</reference>